<evidence type="ECO:0000256" key="1">
    <source>
        <dbReference type="SAM" id="MobiDB-lite"/>
    </source>
</evidence>
<keyword evidence="3" id="KW-1185">Reference proteome</keyword>
<protein>
    <submittedName>
        <fullName evidence="2">Uncharacterized protein</fullName>
    </submittedName>
</protein>
<comment type="caution">
    <text evidence="2">The sequence shown here is derived from an EMBL/GenBank/DDBJ whole genome shotgun (WGS) entry which is preliminary data.</text>
</comment>
<dbReference type="OrthoDB" id="8962491at2759"/>
<dbReference type="AlphaFoldDB" id="A0A556TXY5"/>
<name>A0A556TXY5_BAGYA</name>
<proteinExistence type="predicted"/>
<feature type="region of interest" description="Disordered" evidence="1">
    <location>
        <begin position="25"/>
        <end position="93"/>
    </location>
</feature>
<reference evidence="2 3" key="1">
    <citation type="journal article" date="2019" name="Genome Biol. Evol.">
        <title>Whole-Genome Sequencing of the Giant Devil Catfish, Bagarius yarrelli.</title>
        <authorList>
            <person name="Jiang W."/>
            <person name="Lv Y."/>
            <person name="Cheng L."/>
            <person name="Yang K."/>
            <person name="Chao B."/>
            <person name="Wang X."/>
            <person name="Li Y."/>
            <person name="Pan X."/>
            <person name="You X."/>
            <person name="Zhang Y."/>
            <person name="Yang J."/>
            <person name="Li J."/>
            <person name="Zhang X."/>
            <person name="Liu S."/>
            <person name="Sun C."/>
            <person name="Yang J."/>
            <person name="Shi Q."/>
        </authorList>
    </citation>
    <scope>NUCLEOTIDE SEQUENCE [LARGE SCALE GENOMIC DNA]</scope>
    <source>
        <strain evidence="2">JWS20170419001</strain>
        <tissue evidence="2">Muscle</tissue>
    </source>
</reference>
<feature type="compositionally biased region" description="Basic and acidic residues" evidence="1">
    <location>
        <begin position="57"/>
        <end position="84"/>
    </location>
</feature>
<accession>A0A556TXY5</accession>
<dbReference type="EMBL" id="VCAZ01000027">
    <property type="protein sequence ID" value="TSL16105.1"/>
    <property type="molecule type" value="Genomic_DNA"/>
</dbReference>
<feature type="compositionally biased region" description="Polar residues" evidence="1">
    <location>
        <begin position="40"/>
        <end position="50"/>
    </location>
</feature>
<dbReference type="Proteomes" id="UP000319801">
    <property type="component" value="Unassembled WGS sequence"/>
</dbReference>
<sequence length="93" mass="10672">MADGGREIDFPEKLDIVKRGRLTPKITSLSQPGKEFVTSRPVQTSGNTGLRPQYHPVTERRRGGEKRRGEERRGEERRGEESCTYRRRTMKAG</sequence>
<gene>
    <name evidence="2" type="ORF">Baya_5913</name>
</gene>
<organism evidence="2 3">
    <name type="scientific">Bagarius yarrelli</name>
    <name type="common">Goonch</name>
    <name type="synonym">Bagrus yarrelli</name>
    <dbReference type="NCBI Taxonomy" id="175774"/>
    <lineage>
        <taxon>Eukaryota</taxon>
        <taxon>Metazoa</taxon>
        <taxon>Chordata</taxon>
        <taxon>Craniata</taxon>
        <taxon>Vertebrata</taxon>
        <taxon>Euteleostomi</taxon>
        <taxon>Actinopterygii</taxon>
        <taxon>Neopterygii</taxon>
        <taxon>Teleostei</taxon>
        <taxon>Ostariophysi</taxon>
        <taxon>Siluriformes</taxon>
        <taxon>Sisoridae</taxon>
        <taxon>Sisorinae</taxon>
        <taxon>Bagarius</taxon>
    </lineage>
</organism>
<evidence type="ECO:0000313" key="3">
    <source>
        <dbReference type="Proteomes" id="UP000319801"/>
    </source>
</evidence>
<evidence type="ECO:0000313" key="2">
    <source>
        <dbReference type="EMBL" id="TSL16105.1"/>
    </source>
</evidence>